<feature type="compositionally biased region" description="Low complexity" evidence="1">
    <location>
        <begin position="81"/>
        <end position="119"/>
    </location>
</feature>
<sequence length="175" mass="17569">MTGGGRRAAGRGSGGPLASSLPCRCSRRPRPSPPGAALRRGAPPGAAGSWSAGLWPPPALCGLQGSSSPKRPGARGEEAVSWGSSRRSSPSSPWSSTSSPFSSSSPPSSSSSSSPSSSSAPDVGGAPSKRDLIQSSPGCLSSRGSLLRPARPSLEELSLGERACSLKVVDQFNLE</sequence>
<evidence type="ECO:0000256" key="1">
    <source>
        <dbReference type="SAM" id="MobiDB-lite"/>
    </source>
</evidence>
<keyword evidence="3" id="KW-1185">Reference proteome</keyword>
<evidence type="ECO:0000313" key="3">
    <source>
        <dbReference type="Proteomes" id="UP001176941"/>
    </source>
</evidence>
<organism evidence="2 3">
    <name type="scientific">Rangifer tarandus platyrhynchus</name>
    <name type="common">Svalbard reindeer</name>
    <dbReference type="NCBI Taxonomy" id="3082113"/>
    <lineage>
        <taxon>Eukaryota</taxon>
        <taxon>Metazoa</taxon>
        <taxon>Chordata</taxon>
        <taxon>Craniata</taxon>
        <taxon>Vertebrata</taxon>
        <taxon>Euteleostomi</taxon>
        <taxon>Mammalia</taxon>
        <taxon>Eutheria</taxon>
        <taxon>Laurasiatheria</taxon>
        <taxon>Artiodactyla</taxon>
        <taxon>Ruminantia</taxon>
        <taxon>Pecora</taxon>
        <taxon>Cervidae</taxon>
        <taxon>Odocoileinae</taxon>
        <taxon>Rangifer</taxon>
    </lineage>
</organism>
<evidence type="ECO:0000313" key="2">
    <source>
        <dbReference type="EMBL" id="CAI9159854.1"/>
    </source>
</evidence>
<reference evidence="2" key="1">
    <citation type="submission" date="2023-04" db="EMBL/GenBank/DDBJ databases">
        <authorList>
            <consortium name="ELIXIR-Norway"/>
        </authorList>
    </citation>
    <scope>NUCLEOTIDE SEQUENCE [LARGE SCALE GENOMIC DNA]</scope>
</reference>
<dbReference type="EMBL" id="OX459955">
    <property type="protein sequence ID" value="CAI9159854.1"/>
    <property type="molecule type" value="Genomic_DNA"/>
</dbReference>
<feature type="compositionally biased region" description="Low complexity" evidence="1">
    <location>
        <begin position="35"/>
        <end position="54"/>
    </location>
</feature>
<feature type="compositionally biased region" description="Polar residues" evidence="1">
    <location>
        <begin position="133"/>
        <end position="144"/>
    </location>
</feature>
<name>A0ABN8YJF6_RANTA</name>
<gene>
    <name evidence="2" type="ORF">MRATA1EN1_LOCUS8816</name>
</gene>
<feature type="region of interest" description="Disordered" evidence="1">
    <location>
        <begin position="1"/>
        <end position="147"/>
    </location>
</feature>
<dbReference type="Proteomes" id="UP001176941">
    <property type="component" value="Chromosome 19"/>
</dbReference>
<accession>A0ABN8YJF6</accession>
<feature type="compositionally biased region" description="Gly residues" evidence="1">
    <location>
        <begin position="1"/>
        <end position="15"/>
    </location>
</feature>
<protein>
    <submittedName>
        <fullName evidence="2">Uncharacterized protein</fullName>
    </submittedName>
</protein>
<proteinExistence type="predicted"/>